<organism evidence="2 3">
    <name type="scientific">Microbacter margulisiae</name>
    <dbReference type="NCBI Taxonomy" id="1350067"/>
    <lineage>
        <taxon>Bacteria</taxon>
        <taxon>Pseudomonadati</taxon>
        <taxon>Bacteroidota</taxon>
        <taxon>Bacteroidia</taxon>
        <taxon>Bacteroidales</taxon>
        <taxon>Porphyromonadaceae</taxon>
        <taxon>Microbacter</taxon>
    </lineage>
</organism>
<dbReference type="EMBL" id="JACHYB010000001">
    <property type="protein sequence ID" value="MBB3186402.1"/>
    <property type="molecule type" value="Genomic_DNA"/>
</dbReference>
<dbReference type="RefSeq" id="WP_183412302.1">
    <property type="nucleotide sequence ID" value="NZ_JACHYB010000001.1"/>
</dbReference>
<proteinExistence type="predicted"/>
<sequence>MNAKLSILFYAKRAKTTTEGLIPIYLRVTVDGERIELSTKRYTHPDKWSVEGNRMKGTTAEAKAVNAYLDTLKAKVYDYQQQLIREDEEVNAENMRNKILIITRSAFVI</sequence>
<name>A0A7W5DNW3_9PORP</name>
<feature type="domain" description="Arm DNA-binding" evidence="1">
    <location>
        <begin position="9"/>
        <end position="95"/>
    </location>
</feature>
<reference evidence="2 3" key="1">
    <citation type="submission" date="2020-08" db="EMBL/GenBank/DDBJ databases">
        <title>Genomic Encyclopedia of Type Strains, Phase IV (KMG-IV): sequencing the most valuable type-strain genomes for metagenomic binning, comparative biology and taxonomic classification.</title>
        <authorList>
            <person name="Goeker M."/>
        </authorList>
    </citation>
    <scope>NUCLEOTIDE SEQUENCE [LARGE SCALE GENOMIC DNA]</scope>
    <source>
        <strain evidence="2 3">DSM 27471</strain>
    </source>
</reference>
<accession>A0A7W5DNW3</accession>
<dbReference type="Pfam" id="PF17293">
    <property type="entry name" value="Arm-DNA-bind_5"/>
    <property type="match status" value="1"/>
</dbReference>
<keyword evidence="3" id="KW-1185">Reference proteome</keyword>
<evidence type="ECO:0000259" key="1">
    <source>
        <dbReference type="Pfam" id="PF17293"/>
    </source>
</evidence>
<evidence type="ECO:0000313" key="3">
    <source>
        <dbReference type="Proteomes" id="UP000544222"/>
    </source>
</evidence>
<dbReference type="AlphaFoldDB" id="A0A7W5DNW3"/>
<protein>
    <recommendedName>
        <fullName evidence="1">Arm DNA-binding domain-containing protein</fullName>
    </recommendedName>
</protein>
<gene>
    <name evidence="2" type="ORF">FHX64_000565</name>
</gene>
<dbReference type="InterPro" id="IPR035386">
    <property type="entry name" value="Arm-DNA-bind_5"/>
</dbReference>
<evidence type="ECO:0000313" key="2">
    <source>
        <dbReference type="EMBL" id="MBB3186402.1"/>
    </source>
</evidence>
<dbReference type="Proteomes" id="UP000544222">
    <property type="component" value="Unassembled WGS sequence"/>
</dbReference>
<comment type="caution">
    <text evidence="2">The sequence shown here is derived from an EMBL/GenBank/DDBJ whole genome shotgun (WGS) entry which is preliminary data.</text>
</comment>